<evidence type="ECO:0000313" key="3">
    <source>
        <dbReference type="EMBL" id="RZT98364.1"/>
    </source>
</evidence>
<feature type="chain" id="PRO_5020359152" evidence="2">
    <location>
        <begin position="24"/>
        <end position="327"/>
    </location>
</feature>
<dbReference type="Gene3D" id="3.40.190.150">
    <property type="entry name" value="Bordetella uptake gene, domain 1"/>
    <property type="match status" value="1"/>
</dbReference>
<dbReference type="OrthoDB" id="5171643at2"/>
<dbReference type="EMBL" id="SHKO01000001">
    <property type="protein sequence ID" value="RZT98364.1"/>
    <property type="molecule type" value="Genomic_DNA"/>
</dbReference>
<dbReference type="InterPro" id="IPR042100">
    <property type="entry name" value="Bug_dom1"/>
</dbReference>
<keyword evidence="2" id="KW-0732">Signal</keyword>
<dbReference type="Pfam" id="PF03401">
    <property type="entry name" value="TctC"/>
    <property type="match status" value="1"/>
</dbReference>
<evidence type="ECO:0000256" key="2">
    <source>
        <dbReference type="SAM" id="SignalP"/>
    </source>
</evidence>
<keyword evidence="4" id="KW-1185">Reference proteome</keyword>
<dbReference type="SUPFAM" id="SSF53850">
    <property type="entry name" value="Periplasmic binding protein-like II"/>
    <property type="match status" value="1"/>
</dbReference>
<dbReference type="PANTHER" id="PTHR42928">
    <property type="entry name" value="TRICARBOXYLATE-BINDING PROTEIN"/>
    <property type="match status" value="1"/>
</dbReference>
<evidence type="ECO:0000313" key="4">
    <source>
        <dbReference type="Proteomes" id="UP000293398"/>
    </source>
</evidence>
<dbReference type="PANTHER" id="PTHR42928:SF5">
    <property type="entry name" value="BLR1237 PROTEIN"/>
    <property type="match status" value="1"/>
</dbReference>
<reference evidence="3 4" key="1">
    <citation type="submission" date="2019-02" db="EMBL/GenBank/DDBJ databases">
        <title>Genomic Encyclopedia of Type Strains, Phase IV (KMG-IV): sequencing the most valuable type-strain genomes for metagenomic binning, comparative biology and taxonomic classification.</title>
        <authorList>
            <person name="Goeker M."/>
        </authorList>
    </citation>
    <scope>NUCLEOTIDE SEQUENCE [LARGE SCALE GENOMIC DNA]</scope>
    <source>
        <strain evidence="3 4">DSM 23814</strain>
    </source>
</reference>
<protein>
    <submittedName>
        <fullName evidence="3">Tripartite-type tricarboxylate transporter receptor subunit TctC</fullName>
    </submittedName>
</protein>
<dbReference type="Gene3D" id="3.40.190.10">
    <property type="entry name" value="Periplasmic binding protein-like II"/>
    <property type="match status" value="1"/>
</dbReference>
<dbReference type="PIRSF" id="PIRSF017082">
    <property type="entry name" value="YflP"/>
    <property type="match status" value="1"/>
</dbReference>
<comment type="caution">
    <text evidence="3">The sequence shown here is derived from an EMBL/GenBank/DDBJ whole genome shotgun (WGS) entry which is preliminary data.</text>
</comment>
<organism evidence="3 4">
    <name type="scientific">Advenella incenata</name>
    <dbReference type="NCBI Taxonomy" id="267800"/>
    <lineage>
        <taxon>Bacteria</taxon>
        <taxon>Pseudomonadati</taxon>
        <taxon>Pseudomonadota</taxon>
        <taxon>Betaproteobacteria</taxon>
        <taxon>Burkholderiales</taxon>
        <taxon>Alcaligenaceae</taxon>
    </lineage>
</organism>
<dbReference type="InterPro" id="IPR005064">
    <property type="entry name" value="BUG"/>
</dbReference>
<gene>
    <name evidence="3" type="ORF">EV681_0140</name>
</gene>
<accession>A0A4Q7VQ19</accession>
<dbReference type="AlphaFoldDB" id="A0A4Q7VQ19"/>
<dbReference type="CDD" id="cd07012">
    <property type="entry name" value="PBP2_Bug_TTT"/>
    <property type="match status" value="1"/>
</dbReference>
<name>A0A4Q7VQ19_9BURK</name>
<feature type="signal peptide" evidence="2">
    <location>
        <begin position="1"/>
        <end position="23"/>
    </location>
</feature>
<dbReference type="Proteomes" id="UP000293398">
    <property type="component" value="Unassembled WGS sequence"/>
</dbReference>
<evidence type="ECO:0000256" key="1">
    <source>
        <dbReference type="ARBA" id="ARBA00006987"/>
    </source>
</evidence>
<sequence>MKRINVAAWVLSAVAAIYVPAVAAEGFPQKDIQFVIPWNAGGSNDIAARQLQKIVADQSGVSLIVENVPGATGSIGMTKVARAAPDGYMVGMGTSSTLAQISQKLTTLTNDQFVPIARVSVDPLMLLVPANSGPQDLKAFLAHVKDNPGKVSIGTPGSHNLNHIFAQMTARAAQAPYINVPYTGGAKVIADLAGKQISAAVLKPSESKPQIDAGNVKPIALFANERLAIMPDVPTFKELGYDVFPYGPLVQMAYIVAPAKTPEPVRTKLIELFSKAIDSEQFKTFADRNGVIISPLKGDDLTREINAVQKTLDSASEKVFNKAEDKK</sequence>
<keyword evidence="3" id="KW-0675">Receptor</keyword>
<proteinExistence type="inferred from homology"/>
<comment type="similarity">
    <text evidence="1">Belongs to the UPF0065 (bug) family.</text>
</comment>
<dbReference type="RefSeq" id="WP_130303067.1">
    <property type="nucleotide sequence ID" value="NZ_SHKO01000001.1"/>
</dbReference>